<keyword evidence="4" id="KW-0443">Lipid metabolism</keyword>
<dbReference type="Gene3D" id="3.90.226.10">
    <property type="entry name" value="2-enoyl-CoA Hydratase, Chain A, domain 1"/>
    <property type="match status" value="1"/>
</dbReference>
<evidence type="ECO:0000256" key="2">
    <source>
        <dbReference type="ARBA" id="ARBA00005254"/>
    </source>
</evidence>
<comment type="similarity">
    <text evidence="2">Belongs to the enoyl-CoA hydratase/isomerase family.</text>
</comment>
<gene>
    <name evidence="7" type="ORF">UFOPK2656_01857</name>
    <name evidence="8" type="ORF">UFOPK3267_02241</name>
    <name evidence="9" type="ORF">UFOPK3651_02167</name>
    <name evidence="10" type="ORF">UFOPK3931_01297</name>
    <name evidence="6" type="ORF">UFOPK4189_02293</name>
</gene>
<dbReference type="Gene3D" id="1.10.12.10">
    <property type="entry name" value="Lyase 2-enoyl-coa Hydratase, Chain A, domain 2"/>
    <property type="match status" value="1"/>
</dbReference>
<dbReference type="InterPro" id="IPR014748">
    <property type="entry name" value="Enoyl-CoA_hydra_C"/>
</dbReference>
<dbReference type="EMBL" id="CAESGF010000014">
    <property type="protein sequence ID" value="CAB4364533.1"/>
    <property type="molecule type" value="Genomic_DNA"/>
</dbReference>
<evidence type="ECO:0000313" key="7">
    <source>
        <dbReference type="EMBL" id="CAB4727168.1"/>
    </source>
</evidence>
<dbReference type="InterPro" id="IPR018376">
    <property type="entry name" value="Enoyl-CoA_hyd/isom_CS"/>
</dbReference>
<dbReference type="EMBL" id="CAFBMT010000012">
    <property type="protein sequence ID" value="CAB4940989.1"/>
    <property type="molecule type" value="Genomic_DNA"/>
</dbReference>
<evidence type="ECO:0000256" key="3">
    <source>
        <dbReference type="ARBA" id="ARBA00022832"/>
    </source>
</evidence>
<dbReference type="Pfam" id="PF00378">
    <property type="entry name" value="ECH_1"/>
    <property type="match status" value="1"/>
</dbReference>
<dbReference type="InterPro" id="IPR029045">
    <property type="entry name" value="ClpP/crotonase-like_dom_sf"/>
</dbReference>
<dbReference type="EMBL" id="CAEZYF010000011">
    <property type="protein sequence ID" value="CAB4727168.1"/>
    <property type="molecule type" value="Genomic_DNA"/>
</dbReference>
<organism evidence="10">
    <name type="scientific">freshwater metagenome</name>
    <dbReference type="NCBI Taxonomy" id="449393"/>
    <lineage>
        <taxon>unclassified sequences</taxon>
        <taxon>metagenomes</taxon>
        <taxon>ecological metagenomes</taxon>
    </lineage>
</organism>
<evidence type="ECO:0000256" key="5">
    <source>
        <dbReference type="ARBA" id="ARBA00023235"/>
    </source>
</evidence>
<reference evidence="10" key="1">
    <citation type="submission" date="2020-05" db="EMBL/GenBank/DDBJ databases">
        <authorList>
            <person name="Chiriac C."/>
            <person name="Salcher M."/>
            <person name="Ghai R."/>
            <person name="Kavagutti S V."/>
        </authorList>
    </citation>
    <scope>NUCLEOTIDE SEQUENCE</scope>
</reference>
<sequence length="274" mass="28966">MTAINIGDRVSITLTDGVADVRMTRPDKRNALDGAMFVSLAEAGERLKTMAGVRVAVLSGEGASFCAGLDFATMAALATGVDSDGRDNPGLLQESGITHLGQQVAWVWQEVPVPVIAAVHGHAIGGGIQVALGADIRIVHPDTKLSVREVHWGLVPDMTGTMMLSRLVRADVAKELVITARMFDGREAFALGIATKLSDTPLDDALVMAREIAGRSPDAVRGAKALLNGLFNAGAAEQFAEERRVIRSIIGKPNQAEAVASNFENRPAHFIDPV</sequence>
<evidence type="ECO:0000313" key="9">
    <source>
        <dbReference type="EMBL" id="CAB4940989.1"/>
    </source>
</evidence>
<dbReference type="GO" id="GO:0016853">
    <property type="term" value="F:isomerase activity"/>
    <property type="evidence" value="ECO:0007669"/>
    <property type="project" value="UniProtKB-KW"/>
</dbReference>
<dbReference type="AlphaFoldDB" id="A0A6J7NE91"/>
<evidence type="ECO:0000313" key="6">
    <source>
        <dbReference type="EMBL" id="CAB4364533.1"/>
    </source>
</evidence>
<dbReference type="SUPFAM" id="SSF52096">
    <property type="entry name" value="ClpP/crotonase"/>
    <property type="match status" value="1"/>
</dbReference>
<dbReference type="InterPro" id="IPR001753">
    <property type="entry name" value="Enoyl-CoA_hydra/iso"/>
</dbReference>
<proteinExistence type="inferred from homology"/>
<dbReference type="PANTHER" id="PTHR43149:SF1">
    <property type="entry name" value="DELTA(3,5)-DELTA(2,4)-DIENOYL-COA ISOMERASE, MITOCHONDRIAL"/>
    <property type="match status" value="1"/>
</dbReference>
<dbReference type="PANTHER" id="PTHR43149">
    <property type="entry name" value="ENOYL-COA HYDRATASE"/>
    <property type="match status" value="1"/>
</dbReference>
<keyword evidence="3" id="KW-0276">Fatty acid metabolism</keyword>
<dbReference type="UniPathway" id="UPA00659"/>
<evidence type="ECO:0000256" key="4">
    <source>
        <dbReference type="ARBA" id="ARBA00023098"/>
    </source>
</evidence>
<evidence type="ECO:0000256" key="1">
    <source>
        <dbReference type="ARBA" id="ARBA00005005"/>
    </source>
</evidence>
<dbReference type="CDD" id="cd06558">
    <property type="entry name" value="crotonase-like"/>
    <property type="match status" value="1"/>
</dbReference>
<comment type="pathway">
    <text evidence="1">Lipid metabolism; fatty acid beta-oxidation.</text>
</comment>
<dbReference type="EMBL" id="CAFBIY010000148">
    <property type="protein sequence ID" value="CAB4852703.1"/>
    <property type="molecule type" value="Genomic_DNA"/>
</dbReference>
<evidence type="ECO:0000313" key="10">
    <source>
        <dbReference type="EMBL" id="CAB4988284.1"/>
    </source>
</evidence>
<evidence type="ECO:0000313" key="8">
    <source>
        <dbReference type="EMBL" id="CAB4852703.1"/>
    </source>
</evidence>
<dbReference type="InterPro" id="IPR045002">
    <property type="entry name" value="Ech1-like"/>
</dbReference>
<dbReference type="NCBIfam" id="NF005699">
    <property type="entry name" value="PRK07509.1"/>
    <property type="match status" value="1"/>
</dbReference>
<dbReference type="PROSITE" id="PS00166">
    <property type="entry name" value="ENOYL_COA_HYDRATASE"/>
    <property type="match status" value="1"/>
</dbReference>
<dbReference type="GO" id="GO:0006635">
    <property type="term" value="P:fatty acid beta-oxidation"/>
    <property type="evidence" value="ECO:0007669"/>
    <property type="project" value="UniProtKB-UniPathway"/>
</dbReference>
<name>A0A6J7NE91_9ZZZZ</name>
<accession>A0A6J7NE91</accession>
<keyword evidence="5" id="KW-0413">Isomerase</keyword>
<dbReference type="EMBL" id="CAFBOL010000028">
    <property type="protein sequence ID" value="CAB4988284.1"/>
    <property type="molecule type" value="Genomic_DNA"/>
</dbReference>
<protein>
    <submittedName>
        <fullName evidence="10">Unannotated protein</fullName>
    </submittedName>
</protein>